<keyword evidence="1" id="KW-0547">Nucleotide-binding</keyword>
<evidence type="ECO:0000259" key="3">
    <source>
        <dbReference type="PROSITE" id="PS50893"/>
    </source>
</evidence>
<reference evidence="4" key="1">
    <citation type="submission" date="2022-07" db="EMBL/GenBank/DDBJ databases">
        <authorList>
            <person name="Li W.-J."/>
            <person name="Deng Q.-Q."/>
        </authorList>
    </citation>
    <scope>NUCLEOTIDE SEQUENCE</scope>
    <source>
        <strain evidence="4">SYSU M60031</strain>
    </source>
</reference>
<dbReference type="EMBL" id="JANCLT010000001">
    <property type="protein sequence ID" value="MCP8967007.1"/>
    <property type="molecule type" value="Genomic_DNA"/>
</dbReference>
<feature type="domain" description="ABC transporter" evidence="3">
    <location>
        <begin position="256"/>
        <end position="500"/>
    </location>
</feature>
<dbReference type="AlphaFoldDB" id="A0AA41X1R6"/>
<dbReference type="PANTHER" id="PTHR43790:SF4">
    <property type="entry name" value="GUANOSINE IMPORT ATP-BINDING PROTEIN NUPO"/>
    <property type="match status" value="1"/>
</dbReference>
<dbReference type="SUPFAM" id="SSF52540">
    <property type="entry name" value="P-loop containing nucleoside triphosphate hydrolases"/>
    <property type="match status" value="2"/>
</dbReference>
<dbReference type="RefSeq" id="WP_254756255.1">
    <property type="nucleotide sequence ID" value="NZ_JANCLT010000001.1"/>
</dbReference>
<dbReference type="PANTHER" id="PTHR43790">
    <property type="entry name" value="CARBOHYDRATE TRANSPORT ATP-BINDING PROTEIN MG119-RELATED"/>
    <property type="match status" value="1"/>
</dbReference>
<sequence>MAYKLEMRNMTKLYGSFAANRQVSFSLRSGEVHAVIGENGAGKTTLMRMLYGMEQPTAGEIVLDGKVVSFQNPADAIRHGIGMVHQHFMLFPQLTAAENIVIGHEPAKGGFLQRQEAVQAVENLSKQYRIPVRATAKIAGCSMGEQQRTEILKVLYQGADIIILDEPTAVLTPLEVGELLQTIRFLASQGKSIIIITHKLHEVMEAADRVTVLRGGEVTGSMAVADTDAKALAALMVGRDLKEMGSRPAQEGQPFLQVQDLSVQGKGGKPLLDCVSFTVKTGEIVGIAGVSGNGQSELLQAVSGLMPSDGGTVLLQGKDVTKLSVRARREAGLAHIPEDRYQWGAAKDAAVEENALMGYHQQTAYSRRWFVKQSAFQPVLQQWIRQFSIKTSSVKEKAAHLSGGNLQKLIVARELGHGTPFLIAAEPTRGVDIGAMEVIHEALIQKRNEGGAVLLVSSELTEILALSDRILVMYEGRIAGELNREKATEEKLSMLMAGGTLHEARE</sequence>
<dbReference type="InterPro" id="IPR027417">
    <property type="entry name" value="P-loop_NTPase"/>
</dbReference>
<evidence type="ECO:0000313" key="4">
    <source>
        <dbReference type="EMBL" id="MCP8967007.1"/>
    </source>
</evidence>
<dbReference type="InterPro" id="IPR050107">
    <property type="entry name" value="ABC_carbohydrate_import_ATPase"/>
</dbReference>
<dbReference type="Pfam" id="PF00005">
    <property type="entry name" value="ABC_tran"/>
    <property type="match status" value="2"/>
</dbReference>
<evidence type="ECO:0000313" key="5">
    <source>
        <dbReference type="Proteomes" id="UP001156102"/>
    </source>
</evidence>
<evidence type="ECO:0000256" key="2">
    <source>
        <dbReference type="ARBA" id="ARBA00022840"/>
    </source>
</evidence>
<dbReference type="GO" id="GO:0016887">
    <property type="term" value="F:ATP hydrolysis activity"/>
    <property type="evidence" value="ECO:0007669"/>
    <property type="project" value="InterPro"/>
</dbReference>
<keyword evidence="5" id="KW-1185">Reference proteome</keyword>
<protein>
    <submittedName>
        <fullName evidence="4">ABC transporter ATP-binding protein</fullName>
    </submittedName>
</protein>
<dbReference type="CDD" id="cd03216">
    <property type="entry name" value="ABC_Carb_Monos_I"/>
    <property type="match status" value="1"/>
</dbReference>
<dbReference type="InterPro" id="IPR003439">
    <property type="entry name" value="ABC_transporter-like_ATP-bd"/>
</dbReference>
<dbReference type="PROSITE" id="PS50893">
    <property type="entry name" value="ABC_TRANSPORTER_2"/>
    <property type="match status" value="2"/>
</dbReference>
<accession>A0AA41X1R6</accession>
<dbReference type="GO" id="GO:0005524">
    <property type="term" value="F:ATP binding"/>
    <property type="evidence" value="ECO:0007669"/>
    <property type="project" value="UniProtKB-KW"/>
</dbReference>
<keyword evidence="2 4" id="KW-0067">ATP-binding</keyword>
<feature type="domain" description="ABC transporter" evidence="3">
    <location>
        <begin position="5"/>
        <end position="240"/>
    </location>
</feature>
<dbReference type="Proteomes" id="UP001156102">
    <property type="component" value="Unassembled WGS sequence"/>
</dbReference>
<proteinExistence type="predicted"/>
<gene>
    <name evidence="4" type="ORF">NK662_00465</name>
</gene>
<dbReference type="InterPro" id="IPR017871">
    <property type="entry name" value="ABC_transporter-like_CS"/>
</dbReference>
<dbReference type="Gene3D" id="3.40.50.300">
    <property type="entry name" value="P-loop containing nucleotide triphosphate hydrolases"/>
    <property type="match status" value="2"/>
</dbReference>
<dbReference type="InterPro" id="IPR003593">
    <property type="entry name" value="AAA+_ATPase"/>
</dbReference>
<dbReference type="CDD" id="cd03215">
    <property type="entry name" value="ABC_Carb_Monos_II"/>
    <property type="match status" value="1"/>
</dbReference>
<comment type="caution">
    <text evidence="4">The sequence shown here is derived from an EMBL/GenBank/DDBJ whole genome shotgun (WGS) entry which is preliminary data.</text>
</comment>
<name>A0AA41X1R6_9BACI</name>
<evidence type="ECO:0000256" key="1">
    <source>
        <dbReference type="ARBA" id="ARBA00022741"/>
    </source>
</evidence>
<dbReference type="SMART" id="SM00382">
    <property type="entry name" value="AAA"/>
    <property type="match status" value="2"/>
</dbReference>
<dbReference type="PROSITE" id="PS00211">
    <property type="entry name" value="ABC_TRANSPORTER_1"/>
    <property type="match status" value="1"/>
</dbReference>
<organism evidence="4 5">
    <name type="scientific">Ectobacillus ponti</name>
    <dbReference type="NCBI Taxonomy" id="2961894"/>
    <lineage>
        <taxon>Bacteria</taxon>
        <taxon>Bacillati</taxon>
        <taxon>Bacillota</taxon>
        <taxon>Bacilli</taxon>
        <taxon>Bacillales</taxon>
        <taxon>Bacillaceae</taxon>
        <taxon>Ectobacillus</taxon>
    </lineage>
</organism>